<organism evidence="2 3">
    <name type="scientific">Leishmania enriettii</name>
    <dbReference type="NCBI Taxonomy" id="5663"/>
    <lineage>
        <taxon>Eukaryota</taxon>
        <taxon>Discoba</taxon>
        <taxon>Euglenozoa</taxon>
        <taxon>Kinetoplastea</taxon>
        <taxon>Metakinetoplastina</taxon>
        <taxon>Trypanosomatida</taxon>
        <taxon>Trypanosomatidae</taxon>
        <taxon>Leishmaniinae</taxon>
        <taxon>Leishmania</taxon>
    </lineage>
</organism>
<gene>
    <name evidence="2" type="ORF">CUR178_02160</name>
</gene>
<feature type="compositionally biased region" description="Basic and acidic residues" evidence="1">
    <location>
        <begin position="402"/>
        <end position="421"/>
    </location>
</feature>
<dbReference type="GeneID" id="94169432"/>
<evidence type="ECO:0000256" key="1">
    <source>
        <dbReference type="SAM" id="MobiDB-lite"/>
    </source>
</evidence>
<dbReference type="Proteomes" id="UP000674179">
    <property type="component" value="Chromosome 32"/>
</dbReference>
<dbReference type="OrthoDB" id="333024at2759"/>
<evidence type="ECO:0000313" key="2">
    <source>
        <dbReference type="EMBL" id="KAG5470855.1"/>
    </source>
</evidence>
<accession>A0A836KHF5</accession>
<dbReference type="Pfam" id="PF13516">
    <property type="entry name" value="LRR_6"/>
    <property type="match status" value="2"/>
</dbReference>
<feature type="region of interest" description="Disordered" evidence="1">
    <location>
        <begin position="331"/>
        <end position="425"/>
    </location>
</feature>
<evidence type="ECO:0008006" key="4">
    <source>
        <dbReference type="Google" id="ProtNLM"/>
    </source>
</evidence>
<dbReference type="AlphaFoldDB" id="A0A836KHF5"/>
<feature type="compositionally biased region" description="Acidic residues" evidence="1">
    <location>
        <begin position="378"/>
        <end position="401"/>
    </location>
</feature>
<protein>
    <recommendedName>
        <fullName evidence="4">Leucine-rich repeat protein</fullName>
    </recommendedName>
</protein>
<feature type="compositionally biased region" description="Polar residues" evidence="1">
    <location>
        <begin position="568"/>
        <end position="578"/>
    </location>
</feature>
<feature type="compositionally biased region" description="Acidic residues" evidence="1">
    <location>
        <begin position="346"/>
        <end position="357"/>
    </location>
</feature>
<reference evidence="2 3" key="1">
    <citation type="submission" date="2021-02" db="EMBL/GenBank/DDBJ databases">
        <title>Leishmania (Mundinia) enrietti genome sequencing and assembly.</title>
        <authorList>
            <person name="Almutairi H."/>
            <person name="Gatherer D."/>
        </authorList>
    </citation>
    <scope>NUCLEOTIDE SEQUENCE [LARGE SCALE GENOMIC DNA]</scope>
    <source>
        <strain evidence="2">CUR178</strain>
    </source>
</reference>
<evidence type="ECO:0000313" key="3">
    <source>
        <dbReference type="Proteomes" id="UP000674179"/>
    </source>
</evidence>
<dbReference type="InterPro" id="IPR052394">
    <property type="entry name" value="LRR-containing"/>
</dbReference>
<dbReference type="PANTHER" id="PTHR24114">
    <property type="entry name" value="LEUCINE RICH REPEAT FAMILY PROTEIN"/>
    <property type="match status" value="1"/>
</dbReference>
<comment type="caution">
    <text evidence="2">The sequence shown here is derived from an EMBL/GenBank/DDBJ whole genome shotgun (WGS) entry which is preliminary data.</text>
</comment>
<dbReference type="InterPro" id="IPR001611">
    <property type="entry name" value="Leu-rich_rpt"/>
</dbReference>
<dbReference type="Gene3D" id="3.80.10.10">
    <property type="entry name" value="Ribonuclease Inhibitor"/>
    <property type="match status" value="3"/>
</dbReference>
<dbReference type="EMBL" id="JAFHKP010000032">
    <property type="protein sequence ID" value="KAG5470855.1"/>
    <property type="molecule type" value="Genomic_DNA"/>
</dbReference>
<dbReference type="SMART" id="SM00368">
    <property type="entry name" value="LRR_RI"/>
    <property type="match status" value="4"/>
</dbReference>
<proteinExistence type="predicted"/>
<dbReference type="RefSeq" id="XP_067690025.1">
    <property type="nucleotide sequence ID" value="XM_067833922.1"/>
</dbReference>
<dbReference type="InterPro" id="IPR032675">
    <property type="entry name" value="LRR_dom_sf"/>
</dbReference>
<dbReference type="KEGG" id="lenr:94169432"/>
<feature type="region of interest" description="Disordered" evidence="1">
    <location>
        <begin position="568"/>
        <end position="636"/>
    </location>
</feature>
<dbReference type="SUPFAM" id="SSF52047">
    <property type="entry name" value="RNI-like"/>
    <property type="match status" value="2"/>
</dbReference>
<dbReference type="PANTHER" id="PTHR24114:SF2">
    <property type="entry name" value="F-BOX DOMAIN-CONTAINING PROTEIN-RELATED"/>
    <property type="match status" value="1"/>
</dbReference>
<feature type="compositionally biased region" description="Acidic residues" evidence="1">
    <location>
        <begin position="612"/>
        <end position="625"/>
    </location>
</feature>
<name>A0A836KHF5_LEIEN</name>
<keyword evidence="3" id="KW-1185">Reference proteome</keyword>
<sequence length="1052" mass="114062">MTERSWCPSLNTSPMAVLSAGAGKAIPCDHRHDSRSDVLSAKRGASVAANNSVTATQVAGSLIASFQRRFHRFDAAIVCSNANRSLWPPLFGVALPLSKESLLTGDDVVCLHIAAMGQTSVNTSKLAIPSSAVDAFLSLLARRSAAGKGLVESDSISKLVALPSADTVASLSEIVDSLMSSKLVMEGLSGLVACGASAATTDDALAKFLGATTKLEELSLVSCELANTVTSLMEAVKTSEIKRLNLERSNLGIDSVDSDREELTATFCEAVKVNKFLTSLNLANTNLDSAFVVPLINAIVESDTKLLPEDLGEDDEEVTGWSLEGRLDKDVFVSGADPDDSNAALTDDEGAGDDDADATLLPDSSESDADKYDGGNSESDEEETGSDDEDEDASEEEEEETDQKSKAQRQRERKEKQERQTQQKRVRQLLGELVRSEAQERCKLAHEYCRELQNVVATNNVAIANRRAVERQQKKETYCSRRSGWSRLETLVLRGNQVGDRGCKQLAYVLRDEVPLSEDEVAQLQESIGAMRDDFGEKLSAARSAVVRGEKRSWQGLLRKAQSESLALTNSHRTSVSAALSDADEEDEYAKEAPPVLLTNVERPPSTSSLDEGPESDGDDDADTASDFKPEEEGEWQEWVAQALPHAPVALTKKGIDTIRVVDLSSCGIRRKGLQALGEVLRTNKVLETLCLRHNPIGSGAPKKPAQPEDSVAIFPEFSEFAEMLSANRALCHLDMGYCHLCPGDVRAVAEALRQNTSMVTLNLEGNLLGVDEAYERQTHAHSYMYELWMTAARPGSALRNLNMDHNDIAACLWQEEVVALAAVCGQLTSLSLSHVGLQIRHLQAWSEALPPMDASYSPTVRILHLARNELSSEADGAALGLLLRHFTVLEELSVEEHPLLGSSGMAAALEYLPVTMRRLNCTSTGLTTPCAGAARSTVLPVAVAEQLTCLLLGDVEAPTVAALGEWVAFVKTTAAHQLQFLSLWARGMSGREADIMPLLLDLAEACPSLLYLDSGFQPQFHAFTFASNCFEQMERLFFPRRMRYATQQSGV</sequence>